<evidence type="ECO:0000259" key="1">
    <source>
        <dbReference type="Pfam" id="PF05018"/>
    </source>
</evidence>
<accession>A0A9P6E0S8</accession>
<dbReference type="InterPro" id="IPR040441">
    <property type="entry name" value="CFA20/CFAP20DC"/>
</dbReference>
<protein>
    <recommendedName>
        <fullName evidence="1">CFA20 domain-containing protein</fullName>
    </recommendedName>
</protein>
<dbReference type="PANTHER" id="PTHR12458">
    <property type="entry name" value="ORF PROTEIN"/>
    <property type="match status" value="1"/>
</dbReference>
<comment type="caution">
    <text evidence="2">The sequence shown here is derived from an EMBL/GenBank/DDBJ whole genome shotgun (WGS) entry which is preliminary data.</text>
</comment>
<dbReference type="OrthoDB" id="7486196at2759"/>
<feature type="domain" description="CFA20" evidence="1">
    <location>
        <begin position="78"/>
        <end position="141"/>
    </location>
</feature>
<dbReference type="EMBL" id="MU128931">
    <property type="protein sequence ID" value="KAF9517450.1"/>
    <property type="molecule type" value="Genomic_DNA"/>
</dbReference>
<name>A0A9P6E0S8_9AGAM</name>
<dbReference type="InterPro" id="IPR007714">
    <property type="entry name" value="CFA20_dom"/>
</dbReference>
<sequence>MFAQSVQPSLLSLFSSVGSDPLALFAIHTDPDLPADSHIALLHDDSNIPVQEDQSLDGRDFVSPEDAEGSQGKTIHPVLNIQSPTLTTTYIRSPPSHQRLGIKLPWLHLQVRNLGRPWSIEFGVTDPGGQSGVVRCSTFQAR</sequence>
<gene>
    <name evidence="2" type="ORF">BS47DRAFT_1339275</name>
</gene>
<evidence type="ECO:0000313" key="2">
    <source>
        <dbReference type="EMBL" id="KAF9517450.1"/>
    </source>
</evidence>
<dbReference type="Proteomes" id="UP000886523">
    <property type="component" value="Unassembled WGS sequence"/>
</dbReference>
<reference evidence="2" key="1">
    <citation type="journal article" date="2020" name="Nat. Commun.">
        <title>Large-scale genome sequencing of mycorrhizal fungi provides insights into the early evolution of symbiotic traits.</title>
        <authorList>
            <person name="Miyauchi S."/>
            <person name="Kiss E."/>
            <person name="Kuo A."/>
            <person name="Drula E."/>
            <person name="Kohler A."/>
            <person name="Sanchez-Garcia M."/>
            <person name="Morin E."/>
            <person name="Andreopoulos B."/>
            <person name="Barry K.W."/>
            <person name="Bonito G."/>
            <person name="Buee M."/>
            <person name="Carver A."/>
            <person name="Chen C."/>
            <person name="Cichocki N."/>
            <person name="Clum A."/>
            <person name="Culley D."/>
            <person name="Crous P.W."/>
            <person name="Fauchery L."/>
            <person name="Girlanda M."/>
            <person name="Hayes R.D."/>
            <person name="Keri Z."/>
            <person name="LaButti K."/>
            <person name="Lipzen A."/>
            <person name="Lombard V."/>
            <person name="Magnuson J."/>
            <person name="Maillard F."/>
            <person name="Murat C."/>
            <person name="Nolan M."/>
            <person name="Ohm R.A."/>
            <person name="Pangilinan J."/>
            <person name="Pereira M.F."/>
            <person name="Perotto S."/>
            <person name="Peter M."/>
            <person name="Pfister S."/>
            <person name="Riley R."/>
            <person name="Sitrit Y."/>
            <person name="Stielow J.B."/>
            <person name="Szollosi G."/>
            <person name="Zifcakova L."/>
            <person name="Stursova M."/>
            <person name="Spatafora J.W."/>
            <person name="Tedersoo L."/>
            <person name="Vaario L.M."/>
            <person name="Yamada A."/>
            <person name="Yan M."/>
            <person name="Wang P."/>
            <person name="Xu J."/>
            <person name="Bruns T."/>
            <person name="Baldrian P."/>
            <person name="Vilgalys R."/>
            <person name="Dunand C."/>
            <person name="Henrissat B."/>
            <person name="Grigoriev I.V."/>
            <person name="Hibbett D."/>
            <person name="Nagy L.G."/>
            <person name="Martin F.M."/>
        </authorList>
    </citation>
    <scope>NUCLEOTIDE SEQUENCE</scope>
    <source>
        <strain evidence="2">UP504</strain>
    </source>
</reference>
<organism evidence="2 3">
    <name type="scientific">Hydnum rufescens UP504</name>
    <dbReference type="NCBI Taxonomy" id="1448309"/>
    <lineage>
        <taxon>Eukaryota</taxon>
        <taxon>Fungi</taxon>
        <taxon>Dikarya</taxon>
        <taxon>Basidiomycota</taxon>
        <taxon>Agaricomycotina</taxon>
        <taxon>Agaricomycetes</taxon>
        <taxon>Cantharellales</taxon>
        <taxon>Hydnaceae</taxon>
        <taxon>Hydnum</taxon>
    </lineage>
</organism>
<evidence type="ECO:0000313" key="3">
    <source>
        <dbReference type="Proteomes" id="UP000886523"/>
    </source>
</evidence>
<proteinExistence type="predicted"/>
<dbReference type="Pfam" id="PF05018">
    <property type="entry name" value="CFA20_dom"/>
    <property type="match status" value="1"/>
</dbReference>
<keyword evidence="3" id="KW-1185">Reference proteome</keyword>
<dbReference type="AlphaFoldDB" id="A0A9P6E0S8"/>